<dbReference type="PATRIC" id="fig|38323.4.peg.297"/>
<dbReference type="KEGG" id="bhs:BM1374165_00270"/>
<protein>
    <submittedName>
        <fullName evidence="1">Uncharacterized protein</fullName>
    </submittedName>
</protein>
<dbReference type="AlphaFoldDB" id="X5MEJ0"/>
<evidence type="ECO:0000313" key="2">
    <source>
        <dbReference type="Proteomes" id="UP000019801"/>
    </source>
</evidence>
<dbReference type="EMBL" id="HG969191">
    <property type="protein sequence ID" value="CDO46294.1"/>
    <property type="molecule type" value="Genomic_DNA"/>
</dbReference>
<sequence>MHSDQVIQRIEFQCIIKDNYVYQIEQAHHFVPFRKRVIFNKQAQSVVLKKVQGLVFLTNSHWRMLALWGFF</sequence>
<gene>
    <name evidence="1" type="ORF">BM1374165_00270</name>
</gene>
<name>X5MEJ0_BARHN</name>
<dbReference type="Proteomes" id="UP000019801">
    <property type="component" value="Chromosome I"/>
</dbReference>
<reference evidence="2" key="1">
    <citation type="submission" date="2013-11" db="EMBL/GenBank/DDBJ databases">
        <title>Genome sequencing of Bartonella spp. isolated from human blood.</title>
        <authorList>
            <person name="Raoult D."/>
        </authorList>
    </citation>
    <scope>NUCLEOTIDE SEQUENCE</scope>
    <source>
        <strain evidence="2">BM1374165</strain>
    </source>
</reference>
<organism evidence="1 2">
    <name type="scientific">Bartonella henselae</name>
    <name type="common">Rochalimaea henselae</name>
    <dbReference type="NCBI Taxonomy" id="38323"/>
    <lineage>
        <taxon>Bacteria</taxon>
        <taxon>Pseudomonadati</taxon>
        <taxon>Pseudomonadota</taxon>
        <taxon>Alphaproteobacteria</taxon>
        <taxon>Hyphomicrobiales</taxon>
        <taxon>Bartonellaceae</taxon>
        <taxon>Bartonella</taxon>
    </lineage>
</organism>
<proteinExistence type="predicted"/>
<evidence type="ECO:0000313" key="1">
    <source>
        <dbReference type="EMBL" id="CDO46294.1"/>
    </source>
</evidence>
<accession>X5MEJ0</accession>